<evidence type="ECO:0000256" key="4">
    <source>
        <dbReference type="ARBA" id="ARBA00022729"/>
    </source>
</evidence>
<evidence type="ECO:0000313" key="9">
    <source>
        <dbReference type="Proteomes" id="UP000288405"/>
    </source>
</evidence>
<feature type="binding site" evidence="6">
    <location>
        <position position="172"/>
    </location>
    <ligand>
        <name>molybdate</name>
        <dbReference type="ChEBI" id="CHEBI:36264"/>
    </ligand>
</feature>
<organism evidence="8 9">
    <name type="scientific">Aliidiomarina sanyensis</name>
    <dbReference type="NCBI Taxonomy" id="1249555"/>
    <lineage>
        <taxon>Bacteria</taxon>
        <taxon>Pseudomonadati</taxon>
        <taxon>Pseudomonadota</taxon>
        <taxon>Gammaproteobacteria</taxon>
        <taxon>Alteromonadales</taxon>
        <taxon>Idiomarinaceae</taxon>
        <taxon>Aliidiomarina</taxon>
    </lineage>
</organism>
<dbReference type="Pfam" id="PF13531">
    <property type="entry name" value="SBP_bac_11"/>
    <property type="match status" value="1"/>
</dbReference>
<dbReference type="Gene3D" id="3.40.190.10">
    <property type="entry name" value="Periplasmic binding protein-like II"/>
    <property type="match status" value="2"/>
</dbReference>
<reference evidence="8 9" key="1">
    <citation type="journal article" date="2011" name="Front. Microbiol.">
        <title>Genomic signatures of strain selection and enhancement in Bacillus atrophaeus var. globigii, a historical biowarfare simulant.</title>
        <authorList>
            <person name="Gibbons H.S."/>
            <person name="Broomall S.M."/>
            <person name="McNew L.A."/>
            <person name="Daligault H."/>
            <person name="Chapman C."/>
            <person name="Bruce D."/>
            <person name="Karavis M."/>
            <person name="Krepps M."/>
            <person name="McGregor P.A."/>
            <person name="Hong C."/>
            <person name="Park K.H."/>
            <person name="Akmal A."/>
            <person name="Feldman A."/>
            <person name="Lin J.S."/>
            <person name="Chang W.E."/>
            <person name="Higgs B.W."/>
            <person name="Demirev P."/>
            <person name="Lindquist J."/>
            <person name="Liem A."/>
            <person name="Fochler E."/>
            <person name="Read T.D."/>
            <person name="Tapia R."/>
            <person name="Johnson S."/>
            <person name="Bishop-Lilly K.A."/>
            <person name="Detter C."/>
            <person name="Han C."/>
            <person name="Sozhamannan S."/>
            <person name="Rosenzweig C.N."/>
            <person name="Skowronski E.W."/>
        </authorList>
    </citation>
    <scope>NUCLEOTIDE SEQUENCE [LARGE SCALE GENOMIC DNA]</scope>
    <source>
        <strain evidence="8 9">GYP-17</strain>
    </source>
</reference>
<feature type="signal peptide" evidence="7">
    <location>
        <begin position="1"/>
        <end position="26"/>
    </location>
</feature>
<evidence type="ECO:0000256" key="6">
    <source>
        <dbReference type="PIRSR" id="PIRSR004846-1"/>
    </source>
</evidence>
<comment type="caution">
    <text evidence="8">The sequence shown here is derived from an EMBL/GenBank/DDBJ whole genome shotgun (WGS) entry which is preliminary data.</text>
</comment>
<keyword evidence="2 6" id="KW-0500">Molybdenum</keyword>
<keyword evidence="3 6" id="KW-0479">Metal-binding</keyword>
<dbReference type="InterPro" id="IPR044084">
    <property type="entry name" value="AvModA-like_subst-bd"/>
</dbReference>
<dbReference type="NCBIfam" id="TIGR01256">
    <property type="entry name" value="modA"/>
    <property type="match status" value="1"/>
</dbReference>
<dbReference type="FunFam" id="3.40.190.10:FF:000035">
    <property type="entry name" value="Molybdate ABC transporter substrate-binding protein"/>
    <property type="match status" value="1"/>
</dbReference>
<evidence type="ECO:0000256" key="3">
    <source>
        <dbReference type="ARBA" id="ARBA00022723"/>
    </source>
</evidence>
<protein>
    <submittedName>
        <fullName evidence="8">Molybdate ABC transporter substrate-binding protein</fullName>
    </submittedName>
</protein>
<evidence type="ECO:0000256" key="5">
    <source>
        <dbReference type="ARBA" id="ARBA00062515"/>
    </source>
</evidence>
<evidence type="ECO:0000256" key="2">
    <source>
        <dbReference type="ARBA" id="ARBA00022505"/>
    </source>
</evidence>
<proteinExistence type="inferred from homology"/>
<name>A0A432WRH2_9GAMM</name>
<evidence type="ECO:0000313" key="8">
    <source>
        <dbReference type="EMBL" id="RUO36374.1"/>
    </source>
</evidence>
<dbReference type="RefSeq" id="WP_126775686.1">
    <property type="nucleotide sequence ID" value="NZ_PIPM01000001.1"/>
</dbReference>
<dbReference type="EMBL" id="PIPM01000001">
    <property type="protein sequence ID" value="RUO36374.1"/>
    <property type="molecule type" value="Genomic_DNA"/>
</dbReference>
<dbReference type="PIRSF" id="PIRSF004846">
    <property type="entry name" value="ModA"/>
    <property type="match status" value="1"/>
</dbReference>
<gene>
    <name evidence="8" type="primary">modA</name>
    <name evidence="8" type="ORF">CWE11_00705</name>
</gene>
<dbReference type="PANTHER" id="PTHR30632:SF14">
    <property type="entry name" value="TUNGSTATE_MOLYBDATE_CHROMATE-BINDING PROTEIN MODA"/>
    <property type="match status" value="1"/>
</dbReference>
<comment type="subunit">
    <text evidence="5">The complex is composed of two ATP-binding proteins (ModC), two transmembrane proteins (ModB) and a solute-binding protein (ModA).</text>
</comment>
<comment type="similarity">
    <text evidence="1">Belongs to the bacterial solute-binding protein ModA family.</text>
</comment>
<feature type="chain" id="PRO_5019562966" evidence="7">
    <location>
        <begin position="27"/>
        <end position="263"/>
    </location>
</feature>
<accession>A0A432WRH2</accession>
<sequence>MRMMLWVVRVLLCFGLTAGTVYPAHADRPLQLAVASDLRFAMQDMIRAYNDKYPNYRVQLIFGSSGKLTTQIQHGAPYDILFAADIAFPERLVSAGLAAGDPEPYALGRLVLWSRHLPVESLGIETLEQPRVRRIAIAQPQHAPYGMRAQQALEKLGLWDTLSHKIVYAENIAQAAQMAQSGAVDVAIIAQALARSSGMQHRNYYLLDEALHEPLVQGFVVTIRGNTHPQLNDFLKFIQSSDAAVIKQRYGFGLISTLEARND</sequence>
<dbReference type="GO" id="GO:0030973">
    <property type="term" value="F:molybdate ion binding"/>
    <property type="evidence" value="ECO:0007669"/>
    <property type="project" value="InterPro"/>
</dbReference>
<dbReference type="CDD" id="cd13539">
    <property type="entry name" value="PBP2_AvModA"/>
    <property type="match status" value="1"/>
</dbReference>
<dbReference type="OrthoDB" id="9785015at2"/>
<dbReference type="GO" id="GO:0015689">
    <property type="term" value="P:molybdate ion transport"/>
    <property type="evidence" value="ECO:0007669"/>
    <property type="project" value="InterPro"/>
</dbReference>
<dbReference type="Proteomes" id="UP000288405">
    <property type="component" value="Unassembled WGS sequence"/>
</dbReference>
<dbReference type="GO" id="GO:1901359">
    <property type="term" value="F:tungstate binding"/>
    <property type="evidence" value="ECO:0007669"/>
    <property type="project" value="UniProtKB-ARBA"/>
</dbReference>
<dbReference type="AlphaFoldDB" id="A0A432WRH2"/>
<keyword evidence="4 7" id="KW-0732">Signal</keyword>
<dbReference type="PANTHER" id="PTHR30632">
    <property type="entry name" value="MOLYBDATE-BINDING PERIPLASMIC PROTEIN"/>
    <property type="match status" value="1"/>
</dbReference>
<dbReference type="InterPro" id="IPR005950">
    <property type="entry name" value="ModA"/>
</dbReference>
<dbReference type="GO" id="GO:0046872">
    <property type="term" value="F:metal ion binding"/>
    <property type="evidence" value="ECO:0007669"/>
    <property type="project" value="UniProtKB-KW"/>
</dbReference>
<feature type="binding site" evidence="6">
    <location>
        <position position="65"/>
    </location>
    <ligand>
        <name>molybdate</name>
        <dbReference type="ChEBI" id="CHEBI:36264"/>
    </ligand>
</feature>
<evidence type="ECO:0000256" key="7">
    <source>
        <dbReference type="SAM" id="SignalP"/>
    </source>
</evidence>
<evidence type="ECO:0000256" key="1">
    <source>
        <dbReference type="ARBA" id="ARBA00009175"/>
    </source>
</evidence>
<dbReference type="InterPro" id="IPR050682">
    <property type="entry name" value="ModA/WtpA"/>
</dbReference>
<keyword evidence="9" id="KW-1185">Reference proteome</keyword>
<dbReference type="SUPFAM" id="SSF53850">
    <property type="entry name" value="Periplasmic binding protein-like II"/>
    <property type="match status" value="1"/>
</dbReference>